<dbReference type="InterPro" id="IPR011990">
    <property type="entry name" value="TPR-like_helical_dom_sf"/>
</dbReference>
<accession>A0A7C9LI38</accession>
<organism evidence="4 5">
    <name type="scientific">Noviluteimonas gilva</name>
    <dbReference type="NCBI Taxonomy" id="2682097"/>
    <lineage>
        <taxon>Bacteria</taxon>
        <taxon>Pseudomonadati</taxon>
        <taxon>Pseudomonadota</taxon>
        <taxon>Gammaproteobacteria</taxon>
        <taxon>Lysobacterales</taxon>
        <taxon>Lysobacteraceae</taxon>
        <taxon>Noviluteimonas</taxon>
    </lineage>
</organism>
<sequence>MQEIEKVYRQIRAGRLASAERLLLGNEGARIRPPFNGDLNHAWYVVGDIRYRRGRMVGAVAAFRRAWRHRPDDRDAMMAIANCYSELGRPRWSAYYLEKALRRRGQKPELFYNLGNAYFDLDAFPKAIECYRSASKGAAGALKAMCLRNLAIARERA</sequence>
<dbReference type="SUPFAM" id="SSF48452">
    <property type="entry name" value="TPR-like"/>
    <property type="match status" value="1"/>
</dbReference>
<protein>
    <submittedName>
        <fullName evidence="4">Tetratricopeptide repeat protein</fullName>
    </submittedName>
</protein>
<dbReference type="PANTHER" id="PTHR45586:SF1">
    <property type="entry name" value="LIPOPOLYSACCHARIDE ASSEMBLY PROTEIN B"/>
    <property type="match status" value="1"/>
</dbReference>
<keyword evidence="5" id="KW-1185">Reference proteome</keyword>
<dbReference type="Pfam" id="PF13432">
    <property type="entry name" value="TPR_16"/>
    <property type="match status" value="1"/>
</dbReference>
<dbReference type="Gene3D" id="1.25.40.10">
    <property type="entry name" value="Tetratricopeptide repeat domain"/>
    <property type="match status" value="1"/>
</dbReference>
<evidence type="ECO:0000256" key="3">
    <source>
        <dbReference type="PROSITE-ProRule" id="PRU00339"/>
    </source>
</evidence>
<dbReference type="AlphaFoldDB" id="A0A7C9LI38"/>
<name>A0A7C9LI38_9GAMM</name>
<evidence type="ECO:0000313" key="5">
    <source>
        <dbReference type="Proteomes" id="UP000479692"/>
    </source>
</evidence>
<keyword evidence="2 3" id="KW-0802">TPR repeat</keyword>
<reference evidence="4 5" key="1">
    <citation type="submission" date="2019-12" db="EMBL/GenBank/DDBJ databases">
        <authorList>
            <person name="Xu J."/>
        </authorList>
    </citation>
    <scope>NUCLEOTIDE SEQUENCE [LARGE SCALE GENOMIC DNA]</scope>
    <source>
        <strain evidence="4 5">HX-5-24</strain>
    </source>
</reference>
<dbReference type="InterPro" id="IPR051012">
    <property type="entry name" value="CellSynth/LPSAsmb/PSIAsmb"/>
</dbReference>
<dbReference type="EMBL" id="WOXT01000002">
    <property type="protein sequence ID" value="MUV14560.1"/>
    <property type="molecule type" value="Genomic_DNA"/>
</dbReference>
<dbReference type="RefSeq" id="WP_156641847.1">
    <property type="nucleotide sequence ID" value="NZ_WOXT01000002.1"/>
</dbReference>
<dbReference type="Proteomes" id="UP000479692">
    <property type="component" value="Unassembled WGS sequence"/>
</dbReference>
<dbReference type="InterPro" id="IPR019734">
    <property type="entry name" value="TPR_rpt"/>
</dbReference>
<proteinExistence type="predicted"/>
<comment type="caution">
    <text evidence="4">The sequence shown here is derived from an EMBL/GenBank/DDBJ whole genome shotgun (WGS) entry which is preliminary data.</text>
</comment>
<dbReference type="SMART" id="SM00028">
    <property type="entry name" value="TPR"/>
    <property type="match status" value="3"/>
</dbReference>
<dbReference type="PANTHER" id="PTHR45586">
    <property type="entry name" value="TPR REPEAT-CONTAINING PROTEIN PA4667"/>
    <property type="match status" value="1"/>
</dbReference>
<keyword evidence="1" id="KW-0677">Repeat</keyword>
<evidence type="ECO:0000256" key="2">
    <source>
        <dbReference type="ARBA" id="ARBA00022803"/>
    </source>
</evidence>
<feature type="repeat" description="TPR" evidence="3">
    <location>
        <begin position="40"/>
        <end position="73"/>
    </location>
</feature>
<dbReference type="Pfam" id="PF00515">
    <property type="entry name" value="TPR_1"/>
    <property type="match status" value="1"/>
</dbReference>
<dbReference type="PROSITE" id="PS50005">
    <property type="entry name" value="TPR"/>
    <property type="match status" value="1"/>
</dbReference>
<evidence type="ECO:0000313" key="4">
    <source>
        <dbReference type="EMBL" id="MUV14560.1"/>
    </source>
</evidence>
<evidence type="ECO:0000256" key="1">
    <source>
        <dbReference type="ARBA" id="ARBA00022737"/>
    </source>
</evidence>
<gene>
    <name evidence="4" type="ORF">GN331_10110</name>
</gene>